<dbReference type="SUPFAM" id="SSF54909">
    <property type="entry name" value="Dimeric alpha+beta barrel"/>
    <property type="match status" value="1"/>
</dbReference>
<dbReference type="AlphaFoldDB" id="A0ABD7M9Q7"/>
<protein>
    <submittedName>
        <fullName evidence="2">Quinol monooxygenase YgiN</fullName>
    </submittedName>
</protein>
<comment type="caution">
    <text evidence="2">The sequence shown here is derived from an EMBL/GenBank/DDBJ whole genome shotgun (WGS) entry which is preliminary data.</text>
</comment>
<dbReference type="Pfam" id="PF03992">
    <property type="entry name" value="ABM"/>
    <property type="match status" value="1"/>
</dbReference>
<dbReference type="PROSITE" id="PS51725">
    <property type="entry name" value="ABM"/>
    <property type="match status" value="1"/>
</dbReference>
<dbReference type="InterPro" id="IPR050744">
    <property type="entry name" value="AI-2_Isomerase_LsrG"/>
</dbReference>
<name>A0ABD7M9Q7_MICLU</name>
<evidence type="ECO:0000313" key="3">
    <source>
        <dbReference type="Proteomes" id="UP000184253"/>
    </source>
</evidence>
<dbReference type="GO" id="GO:0004497">
    <property type="term" value="F:monooxygenase activity"/>
    <property type="evidence" value="ECO:0007669"/>
    <property type="project" value="UniProtKB-KW"/>
</dbReference>
<dbReference type="Proteomes" id="UP000184253">
    <property type="component" value="Unassembled WGS sequence"/>
</dbReference>
<evidence type="ECO:0000313" key="2">
    <source>
        <dbReference type="EMBL" id="SHL79911.1"/>
    </source>
</evidence>
<gene>
    <name evidence="2" type="ORF">SAMN04487849_1126</name>
</gene>
<evidence type="ECO:0000259" key="1">
    <source>
        <dbReference type="PROSITE" id="PS51725"/>
    </source>
</evidence>
<accession>A0ABD7M9Q7</accession>
<dbReference type="EMBL" id="FRCE01000012">
    <property type="protein sequence ID" value="SHL79911.1"/>
    <property type="molecule type" value="Genomic_DNA"/>
</dbReference>
<dbReference type="InterPro" id="IPR011008">
    <property type="entry name" value="Dimeric_a/b-barrel"/>
</dbReference>
<reference evidence="2 3" key="1">
    <citation type="submission" date="2016-11" db="EMBL/GenBank/DDBJ databases">
        <authorList>
            <person name="Varghese N."/>
            <person name="Submissions S."/>
        </authorList>
    </citation>
    <scope>NUCLEOTIDE SEQUENCE [LARGE SCALE GENOMIC DNA]</scope>
    <source>
        <strain evidence="2 3">VTM4R57</strain>
    </source>
</reference>
<dbReference type="Gene3D" id="3.30.70.100">
    <property type="match status" value="1"/>
</dbReference>
<organism evidence="2 3">
    <name type="scientific">Micrococcus luteus</name>
    <name type="common">Micrococcus lysodeikticus</name>
    <dbReference type="NCBI Taxonomy" id="1270"/>
    <lineage>
        <taxon>Bacteria</taxon>
        <taxon>Bacillati</taxon>
        <taxon>Actinomycetota</taxon>
        <taxon>Actinomycetes</taxon>
        <taxon>Micrococcales</taxon>
        <taxon>Micrococcaceae</taxon>
        <taxon>Micrococcus</taxon>
    </lineage>
</organism>
<keyword evidence="2" id="KW-0560">Oxidoreductase</keyword>
<dbReference type="PANTHER" id="PTHR33336:SF3">
    <property type="entry name" value="ABM DOMAIN-CONTAINING PROTEIN"/>
    <property type="match status" value="1"/>
</dbReference>
<proteinExistence type="predicted"/>
<sequence length="110" mass="12235">MDGMILINLKFTVQPERADEWMDAVAKYTADVRSEPGNLFFEWYRPVEGGPNEYFLLEGFTDEGAQAHVASPHFQEGLDAMRPLLASTPQIISEQVGAEGFGPMGELQID</sequence>
<dbReference type="PANTHER" id="PTHR33336">
    <property type="entry name" value="QUINOL MONOOXYGENASE YGIN-RELATED"/>
    <property type="match status" value="1"/>
</dbReference>
<keyword evidence="2" id="KW-0503">Monooxygenase</keyword>
<dbReference type="InterPro" id="IPR007138">
    <property type="entry name" value="ABM_dom"/>
</dbReference>
<feature type="domain" description="ABM" evidence="1">
    <location>
        <begin position="5"/>
        <end position="95"/>
    </location>
</feature>